<dbReference type="KEGG" id="shi:Shel_06300"/>
<reference evidence="1 2" key="1">
    <citation type="journal article" date="2009" name="Stand. Genomic Sci.">
        <title>Complete genome sequence of Slackia heliotrinireducens type strain (RHS 1).</title>
        <authorList>
            <person name="Pukall R."/>
            <person name="Lapidus A."/>
            <person name="Nolan M."/>
            <person name="Copeland A."/>
            <person name="Glavina Del Rio T."/>
            <person name="Lucas S."/>
            <person name="Chen F."/>
            <person name="Tice H."/>
            <person name="Cheng J.F."/>
            <person name="Chertkov O."/>
            <person name="Bruce D."/>
            <person name="Goodwin L."/>
            <person name="Kuske C."/>
            <person name="Brettin T."/>
            <person name="Detter J.C."/>
            <person name="Han C."/>
            <person name="Pitluck S."/>
            <person name="Pati A."/>
            <person name="Mavrommatis K."/>
            <person name="Ivanova N."/>
            <person name="Ovchinnikova G."/>
            <person name="Chen A."/>
            <person name="Palaniappan K."/>
            <person name="Schneider S."/>
            <person name="Rohde M."/>
            <person name="Chain P."/>
            <person name="D'haeseleer P."/>
            <person name="Goker M."/>
            <person name="Bristow J."/>
            <person name="Eisen J.A."/>
            <person name="Markowitz V."/>
            <person name="Kyrpides N.C."/>
            <person name="Klenk H.P."/>
            <person name="Hugenholtz P."/>
        </authorList>
    </citation>
    <scope>NUCLEOTIDE SEQUENCE [LARGE SCALE GENOMIC DNA]</scope>
    <source>
        <strain evidence="2">ATCC 29202 / DSM 20476 / NCTC 11029 / RHS 1</strain>
    </source>
</reference>
<keyword evidence="2" id="KW-1185">Reference proteome</keyword>
<dbReference type="AlphaFoldDB" id="C7N3U8"/>
<evidence type="ECO:0000313" key="1">
    <source>
        <dbReference type="EMBL" id="ACV21689.1"/>
    </source>
</evidence>
<name>C7N3U8_SLAHD</name>
<organism evidence="1 2">
    <name type="scientific">Slackia heliotrinireducens (strain ATCC 29202 / DSM 20476 / NCTC 11029 / RHS 1)</name>
    <name type="common">Peptococcus heliotrinreducens</name>
    <dbReference type="NCBI Taxonomy" id="471855"/>
    <lineage>
        <taxon>Bacteria</taxon>
        <taxon>Bacillati</taxon>
        <taxon>Actinomycetota</taxon>
        <taxon>Coriobacteriia</taxon>
        <taxon>Eggerthellales</taxon>
        <taxon>Eggerthellaceae</taxon>
        <taxon>Slackia</taxon>
    </lineage>
</organism>
<dbReference type="EMBL" id="CP001684">
    <property type="protein sequence ID" value="ACV21689.1"/>
    <property type="molecule type" value="Genomic_DNA"/>
</dbReference>
<dbReference type="STRING" id="471855.Shel_06300"/>
<evidence type="ECO:0000313" key="2">
    <source>
        <dbReference type="Proteomes" id="UP000002026"/>
    </source>
</evidence>
<gene>
    <name evidence="1" type="ordered locus">Shel_06300</name>
</gene>
<protein>
    <submittedName>
        <fullName evidence="1">Uncharacterized protein</fullName>
    </submittedName>
</protein>
<dbReference type="RefSeq" id="WP_012797794.1">
    <property type="nucleotide sequence ID" value="NC_013165.1"/>
</dbReference>
<dbReference type="Proteomes" id="UP000002026">
    <property type="component" value="Chromosome"/>
</dbReference>
<dbReference type="HOGENOM" id="CLU_2828931_0_0_11"/>
<accession>C7N3U8</accession>
<proteinExistence type="predicted"/>
<sequence>MPSKHRSGTRTGASAARLLARKGIKTVTADGSDGGFARLVVFFLAHGVWNSMAFNGMVKLLPGWVV</sequence>